<keyword evidence="4" id="KW-1185">Reference proteome</keyword>
<feature type="region of interest" description="Disordered" evidence="1">
    <location>
        <begin position="188"/>
        <end position="216"/>
    </location>
</feature>
<feature type="region of interest" description="Disordered" evidence="1">
    <location>
        <begin position="1125"/>
        <end position="1144"/>
    </location>
</feature>
<feature type="compositionally biased region" description="Basic and acidic residues" evidence="1">
    <location>
        <begin position="36"/>
        <end position="46"/>
    </location>
</feature>
<evidence type="ECO:0000259" key="2">
    <source>
        <dbReference type="PROSITE" id="PS51505"/>
    </source>
</evidence>
<feature type="region of interest" description="Disordered" evidence="1">
    <location>
        <begin position="625"/>
        <end position="658"/>
    </location>
</feature>
<feature type="region of interest" description="Disordered" evidence="1">
    <location>
        <begin position="1021"/>
        <end position="1046"/>
    </location>
</feature>
<organism evidence="3 4">
    <name type="scientific">Mytilus galloprovincialis</name>
    <name type="common">Mediterranean mussel</name>
    <dbReference type="NCBI Taxonomy" id="29158"/>
    <lineage>
        <taxon>Eukaryota</taxon>
        <taxon>Metazoa</taxon>
        <taxon>Spiralia</taxon>
        <taxon>Lophotrochozoa</taxon>
        <taxon>Mollusca</taxon>
        <taxon>Bivalvia</taxon>
        <taxon>Autobranchia</taxon>
        <taxon>Pteriomorphia</taxon>
        <taxon>Mytilida</taxon>
        <taxon>Mytiloidea</taxon>
        <taxon>Mytilidae</taxon>
        <taxon>Mytilinae</taxon>
        <taxon>Mytilus</taxon>
    </lineage>
</organism>
<dbReference type="InterPro" id="IPR052237">
    <property type="entry name" value="Ataxin-7-like_regulator"/>
</dbReference>
<dbReference type="Proteomes" id="UP000596742">
    <property type="component" value="Unassembled WGS sequence"/>
</dbReference>
<comment type="caution">
    <text evidence="3">The sequence shown here is derived from an EMBL/GenBank/DDBJ whole genome shotgun (WGS) entry which is preliminary data.</text>
</comment>
<feature type="compositionally biased region" description="Low complexity" evidence="1">
    <location>
        <begin position="464"/>
        <end position="481"/>
    </location>
</feature>
<feature type="region of interest" description="Disordered" evidence="1">
    <location>
        <begin position="766"/>
        <end position="804"/>
    </location>
</feature>
<dbReference type="PROSITE" id="PS51505">
    <property type="entry name" value="SCA7"/>
    <property type="match status" value="1"/>
</dbReference>
<accession>A0A8B6G9Z8</accession>
<dbReference type="InterPro" id="IPR013243">
    <property type="entry name" value="SCA7_dom"/>
</dbReference>
<evidence type="ECO:0000313" key="4">
    <source>
        <dbReference type="Proteomes" id="UP000596742"/>
    </source>
</evidence>
<evidence type="ECO:0000256" key="1">
    <source>
        <dbReference type="SAM" id="MobiDB-lite"/>
    </source>
</evidence>
<proteinExistence type="predicted"/>
<dbReference type="Pfam" id="PF08313">
    <property type="entry name" value="SCA7"/>
    <property type="match status" value="1"/>
</dbReference>
<feature type="domain" description="SCA7" evidence="2">
    <location>
        <begin position="502"/>
        <end position="568"/>
    </location>
</feature>
<feature type="region of interest" description="Disordered" evidence="1">
    <location>
        <begin position="1"/>
        <end position="46"/>
    </location>
</feature>
<dbReference type="PANTHER" id="PTHR15117:SF24">
    <property type="entry name" value="SCA7 DOMAIN-CONTAINING PROTEIN"/>
    <property type="match status" value="1"/>
</dbReference>
<feature type="region of interest" description="Disordered" evidence="1">
    <location>
        <begin position="464"/>
        <end position="494"/>
    </location>
</feature>
<dbReference type="PANTHER" id="PTHR15117">
    <property type="entry name" value="ATAXIN 7 RELATED"/>
    <property type="match status" value="1"/>
</dbReference>
<gene>
    <name evidence="3" type="ORF">MGAL_10B018408</name>
</gene>
<dbReference type="Gene3D" id="6.10.140.1270">
    <property type="match status" value="1"/>
</dbReference>
<feature type="compositionally biased region" description="Polar residues" evidence="1">
    <location>
        <begin position="793"/>
        <end position="804"/>
    </location>
</feature>
<feature type="compositionally biased region" description="Basic and acidic residues" evidence="1">
    <location>
        <begin position="645"/>
        <end position="657"/>
    </location>
</feature>
<name>A0A8B6G9Z8_MYTGA</name>
<reference evidence="3" key="1">
    <citation type="submission" date="2018-11" db="EMBL/GenBank/DDBJ databases">
        <authorList>
            <person name="Alioto T."/>
            <person name="Alioto T."/>
        </authorList>
    </citation>
    <scope>NUCLEOTIDE SEQUENCE</scope>
</reference>
<dbReference type="OrthoDB" id="21678at2759"/>
<feature type="region of interest" description="Disordered" evidence="1">
    <location>
        <begin position="412"/>
        <end position="432"/>
    </location>
</feature>
<dbReference type="EMBL" id="UYJE01008107">
    <property type="protein sequence ID" value="VDI61078.1"/>
    <property type="molecule type" value="Genomic_DNA"/>
</dbReference>
<protein>
    <submittedName>
        <fullName evidence="3">Ataxin-7</fullName>
    </submittedName>
</protein>
<sequence length="1144" mass="123562">MATLDSSPSHFAGQPWSEWANTVPSPPYSDSGGESSESKATDDSDSMKLNVEDSALFGVCPSQDEFFLVQCEKCNKVLKPQALNIHLRNRHCESSAMPGLTKAKTLQPNCSLKASPAKSGSVKKGLSVPTKASMKEIPPSISNARKLGAELNARLKGPEKSKRNHTMPVVKVERMNVNKMDVKKVTPSQVAKAVSPLTNGNSVSEQKIRKTPTPPPLKAELSAKIKTENLNPPLLTAITTVTTKTKTVPPNFKSTFTSRPISPPKSTTHVLFLTNTTPSVSIATPTLTTATTTCVTTTMTTTHMAPQVSATINFSNMSFAKPCKTDLDIKNLQNLEADDDDHDYERELVKDLDLNPVKIEDRSSDEGYSSSLYSVSDTCLKNDFQRAALLKGQTLSSLSDTKLHSISTANVGNRTKMPVENSSLKSHLLSDRKPINMNSRSVTSLNSFSNTSLNSYSSTSLNSYSGHSLNSSATSSNTSIGGTSGSSKKKYPRSTIKSDKCIPCKDREYDPNKHCGVNGEDSKPCTRSLTCKTHAISKRRQVAGRRKPFDDLLKEHRAAKELLLKQKEEMKQAAALGLPVPTALQAGTPTVPDLPIKHNQIKVEKENTSGHMDSHIAIFKPVKPNSLHSHRSSLSSLHSFSTPSPRDDLKPPDFPDRVEEDDAQESMYLPYHPRPAAMCTFGARSHSNNGGKRCYSFSRRTDMFRVAFLSALEKHLNPPPSKKRCVESNLPKDTQGSMNAKDPYDFQTTLPVDASGFPQVQHFNTVLNTTDSSSAKHKSRSSSGSKHNKQKDNSGSRSPGHATNSAIINAIGNSAKRKRSSSGILTSAASLPNSVQTVSSNSTMHTVSAPTFMGNITINSQTNTPLIAIPNVNLSSTTLSHLNNSKQPKNNQLFKDIGLVLTGLDGSIVNGQYLNLTAAPQTIDDKMLQQHNIVNKNKIMNLEQFKNLQKSNLIPVTQFFVDGGGVPGSTVLAPVTFAPMSNSSVVSIASNVSQPQTTPMLASHTLKPGAVSSHVTLTSVPNGVLSSTDKSNPRPQGVVHHKPKSIHPQHGILTNAVIASSNSQQVCGGQIFTTQLALKPLNIAKSGATGELSMQPVSLTFPLTGLRVPGQQHSTQTFYITSTNDSQQHDNIQQHQVSNSPSLS</sequence>
<dbReference type="AlphaFoldDB" id="A0A8B6G9Z8"/>
<feature type="compositionally biased region" description="Polar residues" evidence="1">
    <location>
        <begin position="1021"/>
        <end position="1034"/>
    </location>
</feature>
<feature type="compositionally biased region" description="Polar residues" evidence="1">
    <location>
        <begin position="196"/>
        <end position="205"/>
    </location>
</feature>
<evidence type="ECO:0000313" key="3">
    <source>
        <dbReference type="EMBL" id="VDI61078.1"/>
    </source>
</evidence>
<feature type="region of interest" description="Disordered" evidence="1">
    <location>
        <begin position="715"/>
        <end position="752"/>
    </location>
</feature>
<feature type="compositionally biased region" description="Low complexity" evidence="1">
    <location>
        <begin position="632"/>
        <end position="641"/>
    </location>
</feature>